<feature type="coiled-coil region" evidence="1">
    <location>
        <begin position="27"/>
        <end position="54"/>
    </location>
</feature>
<dbReference type="OrthoDB" id="4156714at2759"/>
<accession>A0A9P4LFQ8</accession>
<dbReference type="AlphaFoldDB" id="A0A9P4LFQ8"/>
<name>A0A9P4LFQ8_9PLEO</name>
<dbReference type="Proteomes" id="UP000799777">
    <property type="component" value="Unassembled WGS sequence"/>
</dbReference>
<evidence type="ECO:0000313" key="3">
    <source>
        <dbReference type="Proteomes" id="UP000799777"/>
    </source>
</evidence>
<sequence length="211" mass="24044">MTPAAGKKTSGHNFEAGTEATCNCQEIQQLQVLVQECQHQLGLAQEQISHLEDECATLRSSTRNIQEHAFQHFESPDWKPDCMDDVRYKLKALESSIKEWAKINSVDYVRETWGNLSTTAINQVLEALKEITIIASERELIAILANDKTWVLVQAFLAHKIHFDIFEHPFFGLDDERREPGNSVESSQSTTRDLPQAMHNMCDEFYACMLS</sequence>
<protein>
    <submittedName>
        <fullName evidence="2">Uncharacterized protein</fullName>
    </submittedName>
</protein>
<comment type="caution">
    <text evidence="2">The sequence shown here is derived from an EMBL/GenBank/DDBJ whole genome shotgun (WGS) entry which is preliminary data.</text>
</comment>
<proteinExistence type="predicted"/>
<reference evidence="2" key="1">
    <citation type="journal article" date="2020" name="Stud. Mycol.">
        <title>101 Dothideomycetes genomes: a test case for predicting lifestyles and emergence of pathogens.</title>
        <authorList>
            <person name="Haridas S."/>
            <person name="Albert R."/>
            <person name="Binder M."/>
            <person name="Bloem J."/>
            <person name="Labutti K."/>
            <person name="Salamov A."/>
            <person name="Andreopoulos B."/>
            <person name="Baker S."/>
            <person name="Barry K."/>
            <person name="Bills G."/>
            <person name="Bluhm B."/>
            <person name="Cannon C."/>
            <person name="Castanera R."/>
            <person name="Culley D."/>
            <person name="Daum C."/>
            <person name="Ezra D."/>
            <person name="Gonzalez J."/>
            <person name="Henrissat B."/>
            <person name="Kuo A."/>
            <person name="Liang C."/>
            <person name="Lipzen A."/>
            <person name="Lutzoni F."/>
            <person name="Magnuson J."/>
            <person name="Mondo S."/>
            <person name="Nolan M."/>
            <person name="Ohm R."/>
            <person name="Pangilinan J."/>
            <person name="Park H.-J."/>
            <person name="Ramirez L."/>
            <person name="Alfaro M."/>
            <person name="Sun H."/>
            <person name="Tritt A."/>
            <person name="Yoshinaga Y."/>
            <person name="Zwiers L.-H."/>
            <person name="Turgeon B."/>
            <person name="Goodwin S."/>
            <person name="Spatafora J."/>
            <person name="Crous P."/>
            <person name="Grigoriev I."/>
        </authorList>
    </citation>
    <scope>NUCLEOTIDE SEQUENCE</scope>
    <source>
        <strain evidence="2">CBS 110217</strain>
    </source>
</reference>
<dbReference type="EMBL" id="ML978286">
    <property type="protein sequence ID" value="KAF2024736.1"/>
    <property type="molecule type" value="Genomic_DNA"/>
</dbReference>
<evidence type="ECO:0000313" key="2">
    <source>
        <dbReference type="EMBL" id="KAF2024736.1"/>
    </source>
</evidence>
<keyword evidence="1" id="KW-0175">Coiled coil</keyword>
<organism evidence="2 3">
    <name type="scientific">Setomelanomma holmii</name>
    <dbReference type="NCBI Taxonomy" id="210430"/>
    <lineage>
        <taxon>Eukaryota</taxon>
        <taxon>Fungi</taxon>
        <taxon>Dikarya</taxon>
        <taxon>Ascomycota</taxon>
        <taxon>Pezizomycotina</taxon>
        <taxon>Dothideomycetes</taxon>
        <taxon>Pleosporomycetidae</taxon>
        <taxon>Pleosporales</taxon>
        <taxon>Pleosporineae</taxon>
        <taxon>Phaeosphaeriaceae</taxon>
        <taxon>Setomelanomma</taxon>
    </lineage>
</organism>
<keyword evidence="3" id="KW-1185">Reference proteome</keyword>
<gene>
    <name evidence="2" type="ORF">EK21DRAFT_93858</name>
</gene>
<evidence type="ECO:0000256" key="1">
    <source>
        <dbReference type="SAM" id="Coils"/>
    </source>
</evidence>